<evidence type="ECO:0000313" key="2">
    <source>
        <dbReference type="EMBL" id="PQA54122.1"/>
    </source>
</evidence>
<comment type="caution">
    <text evidence="2">The sequence shown here is derived from an EMBL/GenBank/DDBJ whole genome shotgun (WGS) entry which is preliminary data.</text>
</comment>
<dbReference type="EMBL" id="PTRA01000007">
    <property type="protein sequence ID" value="PQA54122.1"/>
    <property type="molecule type" value="Genomic_DNA"/>
</dbReference>
<dbReference type="InterPro" id="IPR038727">
    <property type="entry name" value="NadR/Ttd14_AAA_dom"/>
</dbReference>
<dbReference type="RefSeq" id="WP_104715813.1">
    <property type="nucleotide sequence ID" value="NZ_PTRA01000007.1"/>
</dbReference>
<evidence type="ECO:0000313" key="3">
    <source>
        <dbReference type="Proteomes" id="UP000239590"/>
    </source>
</evidence>
<gene>
    <name evidence="2" type="ORF">C5O19_23440</name>
</gene>
<accession>A0A2S7IFX6</accession>
<dbReference type="InterPro" id="IPR027417">
    <property type="entry name" value="P-loop_NTPase"/>
</dbReference>
<dbReference type="Proteomes" id="UP000239590">
    <property type="component" value="Unassembled WGS sequence"/>
</dbReference>
<organism evidence="2 3">
    <name type="scientific">Siphonobacter curvatus</name>
    <dbReference type="NCBI Taxonomy" id="2094562"/>
    <lineage>
        <taxon>Bacteria</taxon>
        <taxon>Pseudomonadati</taxon>
        <taxon>Bacteroidota</taxon>
        <taxon>Cytophagia</taxon>
        <taxon>Cytophagales</taxon>
        <taxon>Cytophagaceae</taxon>
        <taxon>Siphonobacter</taxon>
    </lineage>
</organism>
<proteinExistence type="predicted"/>
<keyword evidence="3" id="KW-1185">Reference proteome</keyword>
<name>A0A2S7IFX6_9BACT</name>
<dbReference type="SUPFAM" id="SSF52540">
    <property type="entry name" value="P-loop containing nucleoside triphosphate hydrolases"/>
    <property type="match status" value="1"/>
</dbReference>
<dbReference type="PANTHER" id="PTHR37512:SF1">
    <property type="entry name" value="NADR_TTD14 AAA DOMAIN-CONTAINING PROTEIN"/>
    <property type="match status" value="1"/>
</dbReference>
<reference evidence="3" key="1">
    <citation type="submission" date="2018-02" db="EMBL/GenBank/DDBJ databases">
        <title>Genome sequencing of Solimonas sp. HR-BB.</title>
        <authorList>
            <person name="Lee Y."/>
            <person name="Jeon C.O."/>
        </authorList>
    </citation>
    <scope>NUCLEOTIDE SEQUENCE [LARGE SCALE GENOMIC DNA]</scope>
    <source>
        <strain evidence="3">HR-U</strain>
    </source>
</reference>
<dbReference type="Pfam" id="PF13521">
    <property type="entry name" value="AAA_28"/>
    <property type="match status" value="1"/>
</dbReference>
<protein>
    <recommendedName>
        <fullName evidence="1">NadR/Ttd14 AAA domain-containing protein</fullName>
    </recommendedName>
</protein>
<dbReference type="PANTHER" id="PTHR37512">
    <property type="entry name" value="TRIFUNCTIONAL NAD BIOSYNTHESIS/REGULATOR PROTEIN NADR"/>
    <property type="match status" value="1"/>
</dbReference>
<feature type="domain" description="NadR/Ttd14 AAA" evidence="1">
    <location>
        <begin position="4"/>
        <end position="159"/>
    </location>
</feature>
<dbReference type="OrthoDB" id="9151999at2"/>
<dbReference type="AlphaFoldDB" id="A0A2S7IFX6"/>
<sequence>MRKKIVLMGPPSTGKTTLARQLAEYFQTNWIEEYGRLYCERFGNDCDAMDHCHIAAGQLYYEELGMLASTHPLLFCDTDVVVTQTFAELYLGECPAIVQAWAAQYHYPLTLLLSPDVPWVQDNLRLFADRREWHFNRLRELLERYQRPYVLISGSYEQRFQQAIAAVETLLREPSANIG</sequence>
<evidence type="ECO:0000259" key="1">
    <source>
        <dbReference type="Pfam" id="PF13521"/>
    </source>
</evidence>
<dbReference type="Gene3D" id="3.40.50.300">
    <property type="entry name" value="P-loop containing nucleotide triphosphate hydrolases"/>
    <property type="match status" value="1"/>
</dbReference>
<dbReference type="InterPro" id="IPR052735">
    <property type="entry name" value="NAD_biosynth-regulator"/>
</dbReference>